<dbReference type="Proteomes" id="UP000659904">
    <property type="component" value="Unassembled WGS sequence"/>
</dbReference>
<gene>
    <name evidence="1" type="ORF">Cci01nite_45010</name>
</gene>
<dbReference type="RefSeq" id="WP_120322382.1">
    <property type="nucleotide sequence ID" value="NZ_BONH01000021.1"/>
</dbReference>
<proteinExistence type="predicted"/>
<dbReference type="Pfam" id="PF10012">
    <property type="entry name" value="DUF2255"/>
    <property type="match status" value="1"/>
</dbReference>
<dbReference type="AlphaFoldDB" id="A0A8J3KAG3"/>
<comment type="caution">
    <text evidence="1">The sequence shown here is derived from an EMBL/GenBank/DDBJ whole genome shotgun (WGS) entry which is preliminary data.</text>
</comment>
<accession>A0A8J3KAG3</accession>
<evidence type="ECO:0008006" key="3">
    <source>
        <dbReference type="Google" id="ProtNLM"/>
    </source>
</evidence>
<protein>
    <recommendedName>
        <fullName evidence="3">DUF2255 family protein</fullName>
    </recommendedName>
</protein>
<keyword evidence="2" id="KW-1185">Reference proteome</keyword>
<evidence type="ECO:0000313" key="2">
    <source>
        <dbReference type="Proteomes" id="UP000659904"/>
    </source>
</evidence>
<sequence length="126" mass="14209">MTTTWTAEELDRIGAADELDVAARRQDGSLRTPTTIWVVRNGDDLYIRSYRGPEGGWYRATKTRHEGHIHAADIDKDVAFVAVPDPDLNTRIDEAYRSKYARFGAQYVDPMTAAPARTTTTRIVPR</sequence>
<reference evidence="1 2" key="1">
    <citation type="submission" date="2021-01" db="EMBL/GenBank/DDBJ databases">
        <title>Whole genome shotgun sequence of Catellatospora citrea NBRC 14495.</title>
        <authorList>
            <person name="Komaki H."/>
            <person name="Tamura T."/>
        </authorList>
    </citation>
    <scope>NUCLEOTIDE SEQUENCE [LARGE SCALE GENOMIC DNA]</scope>
    <source>
        <strain evidence="1 2">NBRC 14495</strain>
    </source>
</reference>
<dbReference type="InterPro" id="IPR016888">
    <property type="entry name" value="UCP028498"/>
</dbReference>
<name>A0A8J3KAG3_9ACTN</name>
<evidence type="ECO:0000313" key="1">
    <source>
        <dbReference type="EMBL" id="GIF99407.1"/>
    </source>
</evidence>
<organism evidence="1 2">
    <name type="scientific">Catellatospora citrea</name>
    <dbReference type="NCBI Taxonomy" id="53366"/>
    <lineage>
        <taxon>Bacteria</taxon>
        <taxon>Bacillati</taxon>
        <taxon>Actinomycetota</taxon>
        <taxon>Actinomycetes</taxon>
        <taxon>Micromonosporales</taxon>
        <taxon>Micromonosporaceae</taxon>
        <taxon>Catellatospora</taxon>
    </lineage>
</organism>
<dbReference type="EMBL" id="BONH01000021">
    <property type="protein sequence ID" value="GIF99407.1"/>
    <property type="molecule type" value="Genomic_DNA"/>
</dbReference>